<keyword evidence="4 6" id="KW-1133">Transmembrane helix</keyword>
<feature type="transmembrane region" description="Helical" evidence="6">
    <location>
        <begin position="41"/>
        <end position="62"/>
    </location>
</feature>
<feature type="transmembrane region" description="Helical" evidence="6">
    <location>
        <begin position="71"/>
        <end position="88"/>
    </location>
</feature>
<protein>
    <submittedName>
        <fullName evidence="7">LysE family translocator</fullName>
    </submittedName>
</protein>
<keyword evidence="3 6" id="KW-0812">Transmembrane</keyword>
<evidence type="ECO:0000313" key="7">
    <source>
        <dbReference type="EMBL" id="XDK39214.1"/>
    </source>
</evidence>
<reference evidence="7" key="1">
    <citation type="submission" date="2024-07" db="EMBL/GenBank/DDBJ databases">
        <title>Identification and characteristics of a novel species of coltsfoot's symbiotic bacteria.</title>
        <authorList>
            <person name="Juszczyk A."/>
            <person name="Jasielczuk I."/>
            <person name="Gurgul A."/>
            <person name="Rogala M."/>
            <person name="Kowalczyk A."/>
            <person name="Szmatola T."/>
            <person name="Kosecka-Strojek M."/>
            <person name="Arent Z."/>
            <person name="Latowski D."/>
        </authorList>
    </citation>
    <scope>NUCLEOTIDE SEQUENCE</scope>
    <source>
        <strain evidence="7">Hg7Tf</strain>
    </source>
</reference>
<dbReference type="EMBL" id="CP162607">
    <property type="protein sequence ID" value="XDK39214.1"/>
    <property type="molecule type" value="Genomic_DNA"/>
</dbReference>
<dbReference type="PANTHER" id="PTHR30086">
    <property type="entry name" value="ARGININE EXPORTER PROTEIN ARGO"/>
    <property type="match status" value="1"/>
</dbReference>
<evidence type="ECO:0000256" key="5">
    <source>
        <dbReference type="ARBA" id="ARBA00023136"/>
    </source>
</evidence>
<evidence type="ECO:0000256" key="4">
    <source>
        <dbReference type="ARBA" id="ARBA00022989"/>
    </source>
</evidence>
<organism evidence="7">
    <name type="scientific">Pseudomonas sp. Hg7Tf</name>
    <dbReference type="NCBI Taxonomy" id="3236988"/>
    <lineage>
        <taxon>Bacteria</taxon>
        <taxon>Pseudomonadati</taxon>
        <taxon>Pseudomonadota</taxon>
        <taxon>Gammaproteobacteria</taxon>
        <taxon>Pseudomonadales</taxon>
        <taxon>Pseudomonadaceae</taxon>
        <taxon>Pseudomonas</taxon>
    </lineage>
</organism>
<dbReference type="GO" id="GO:0005886">
    <property type="term" value="C:plasma membrane"/>
    <property type="evidence" value="ECO:0007669"/>
    <property type="project" value="UniProtKB-SubCell"/>
</dbReference>
<proteinExistence type="predicted"/>
<feature type="transmembrane region" description="Helical" evidence="6">
    <location>
        <begin position="179"/>
        <end position="200"/>
    </location>
</feature>
<gene>
    <name evidence="7" type="ORF">AB4Y39_11245</name>
</gene>
<evidence type="ECO:0000256" key="2">
    <source>
        <dbReference type="ARBA" id="ARBA00022475"/>
    </source>
</evidence>
<evidence type="ECO:0000256" key="6">
    <source>
        <dbReference type="SAM" id="Phobius"/>
    </source>
</evidence>
<dbReference type="Pfam" id="PF01810">
    <property type="entry name" value="LysE"/>
    <property type="match status" value="1"/>
</dbReference>
<dbReference type="PANTHER" id="PTHR30086:SF20">
    <property type="entry name" value="ARGININE EXPORTER PROTEIN ARGO-RELATED"/>
    <property type="match status" value="1"/>
</dbReference>
<feature type="transmembrane region" description="Helical" evidence="6">
    <location>
        <begin position="146"/>
        <end position="167"/>
    </location>
</feature>
<evidence type="ECO:0000256" key="1">
    <source>
        <dbReference type="ARBA" id="ARBA00004651"/>
    </source>
</evidence>
<evidence type="ECO:0000256" key="3">
    <source>
        <dbReference type="ARBA" id="ARBA00022692"/>
    </source>
</evidence>
<comment type="subcellular location">
    <subcellularLocation>
        <location evidence="1">Cell membrane</location>
        <topology evidence="1">Multi-pass membrane protein</topology>
    </subcellularLocation>
</comment>
<keyword evidence="5 6" id="KW-0472">Membrane</keyword>
<keyword evidence="2" id="KW-1003">Cell membrane</keyword>
<accession>A0AB39I8Q0</accession>
<dbReference type="RefSeq" id="WP_082071313.1">
    <property type="nucleotide sequence ID" value="NZ_CP162607.1"/>
</dbReference>
<name>A0AB39I8Q0_9PSED</name>
<dbReference type="GO" id="GO:0015171">
    <property type="term" value="F:amino acid transmembrane transporter activity"/>
    <property type="evidence" value="ECO:0007669"/>
    <property type="project" value="TreeGrafter"/>
</dbReference>
<sequence>MNTALLLTYVLTVTLLIATPGPVVALVIHTAATGGRRQALLTALGTNGASLVLIAMAASLILTSAVIDPRWLTLVSVLGCLFIGYRAACSLRQTVAPTADAAMTVSGQGGLWQGFAIGVSNPKDILFFVALFPQFIQITSQVSHSLLLLSLVWLMLDIAILGLLILLTNKLATPRRQQLISLTSGALLLVMAAMGLLYNLHTLWLDGFMAFETGPTTGRMLESMTGTFEPHYGQLA</sequence>
<dbReference type="InterPro" id="IPR001123">
    <property type="entry name" value="LeuE-type"/>
</dbReference>
<dbReference type="AlphaFoldDB" id="A0AB39I8Q0"/>